<proteinExistence type="predicted"/>
<keyword evidence="2" id="KW-1185">Reference proteome</keyword>
<dbReference type="RefSeq" id="WP_090713798.1">
    <property type="nucleotide sequence ID" value="NZ_CBCSKY010000034.1"/>
</dbReference>
<evidence type="ECO:0000313" key="2">
    <source>
        <dbReference type="Proteomes" id="UP000199050"/>
    </source>
</evidence>
<dbReference type="OrthoDB" id="2664520at2"/>
<sequence length="104" mass="12019">MINNEAMTKMTLKYYSPNTAYAYEGAGELTCHNESWIMAKKLTITFDKQEAVQYDNYRLASSKELLWWLGASDCEMPKIIECADGLFQWIEPGYDIVESVLFKI</sequence>
<name>A0A1G8MN52_9BACL</name>
<accession>A0A1G8MN52</accession>
<gene>
    <name evidence="1" type="ORF">SAMN05216192_107160</name>
</gene>
<dbReference type="EMBL" id="FNDX01000007">
    <property type="protein sequence ID" value="SDI69286.1"/>
    <property type="molecule type" value="Genomic_DNA"/>
</dbReference>
<dbReference type="Proteomes" id="UP000199050">
    <property type="component" value="Unassembled WGS sequence"/>
</dbReference>
<evidence type="ECO:0000313" key="1">
    <source>
        <dbReference type="EMBL" id="SDI69286.1"/>
    </source>
</evidence>
<protein>
    <submittedName>
        <fullName evidence="1">Uncharacterized protein</fullName>
    </submittedName>
</protein>
<dbReference type="AlphaFoldDB" id="A0A1G8MN52"/>
<organism evidence="1 2">
    <name type="scientific">Paenibacillus typhae</name>
    <dbReference type="NCBI Taxonomy" id="1174501"/>
    <lineage>
        <taxon>Bacteria</taxon>
        <taxon>Bacillati</taxon>
        <taxon>Bacillota</taxon>
        <taxon>Bacilli</taxon>
        <taxon>Bacillales</taxon>
        <taxon>Paenibacillaceae</taxon>
        <taxon>Paenibacillus</taxon>
    </lineage>
</organism>
<reference evidence="2" key="1">
    <citation type="submission" date="2016-10" db="EMBL/GenBank/DDBJ databases">
        <authorList>
            <person name="Varghese N."/>
            <person name="Submissions S."/>
        </authorList>
    </citation>
    <scope>NUCLEOTIDE SEQUENCE [LARGE SCALE GENOMIC DNA]</scope>
    <source>
        <strain evidence="2">CGMCC 1.11012</strain>
    </source>
</reference>